<keyword evidence="2" id="KW-1185">Reference proteome</keyword>
<evidence type="ECO:0000313" key="2">
    <source>
        <dbReference type="Proteomes" id="UP000799291"/>
    </source>
</evidence>
<feature type="non-terminal residue" evidence="1">
    <location>
        <position position="313"/>
    </location>
</feature>
<accession>A0A6G1JC50</accession>
<reference evidence="1" key="1">
    <citation type="journal article" date="2020" name="Stud. Mycol.">
        <title>101 Dothideomycetes genomes: a test case for predicting lifestyles and emergence of pathogens.</title>
        <authorList>
            <person name="Haridas S."/>
            <person name="Albert R."/>
            <person name="Binder M."/>
            <person name="Bloem J."/>
            <person name="Labutti K."/>
            <person name="Salamov A."/>
            <person name="Andreopoulos B."/>
            <person name="Baker S."/>
            <person name="Barry K."/>
            <person name="Bills G."/>
            <person name="Bluhm B."/>
            <person name="Cannon C."/>
            <person name="Castanera R."/>
            <person name="Culley D."/>
            <person name="Daum C."/>
            <person name="Ezra D."/>
            <person name="Gonzalez J."/>
            <person name="Henrissat B."/>
            <person name="Kuo A."/>
            <person name="Liang C."/>
            <person name="Lipzen A."/>
            <person name="Lutzoni F."/>
            <person name="Magnuson J."/>
            <person name="Mondo S."/>
            <person name="Nolan M."/>
            <person name="Ohm R."/>
            <person name="Pangilinan J."/>
            <person name="Park H.-J."/>
            <person name="Ramirez L."/>
            <person name="Alfaro M."/>
            <person name="Sun H."/>
            <person name="Tritt A."/>
            <person name="Yoshinaga Y."/>
            <person name="Zwiers L.-H."/>
            <person name="Turgeon B."/>
            <person name="Goodwin S."/>
            <person name="Spatafora J."/>
            <person name="Crous P."/>
            <person name="Grigoriev I."/>
        </authorList>
    </citation>
    <scope>NUCLEOTIDE SEQUENCE</scope>
    <source>
        <strain evidence="1">CBS 122367</strain>
    </source>
</reference>
<protein>
    <submittedName>
        <fullName evidence="1">Uncharacterized protein</fullName>
    </submittedName>
</protein>
<dbReference type="EMBL" id="MU005574">
    <property type="protein sequence ID" value="KAF2688144.1"/>
    <property type="molecule type" value="Genomic_DNA"/>
</dbReference>
<gene>
    <name evidence="1" type="ORF">K458DRAFT_415188</name>
</gene>
<sequence length="313" mass="35866">MVPTFPIPIAIFSDEDGRGMHVCQSYPMPKQYRCTPKTTESPSWPTIRNFFALSAMNRQIAAEVRSFFFANNKIQFCAAPCRLSLEYRSKHDFCHWTRDQVVYGTAVFLRFAAANPLVLPSYVAFATWLESMGAQGRTAVRRLSLRDDRTIWEDFNFIRGCARFWGFLSACGNLAVLGFSVTADHVTAAEPGTYHRYLLCRDTLPRRAMRRFAEHFEQERFPGLKDLSFVYTVPEQEVLAFDVLSVGRSKRSLGGDMVRELVAYRIGELMGALERMVARVTEAKVKIKRVRGLEYRVRSCYHRLCVLCGDAYL</sequence>
<dbReference type="AlphaFoldDB" id="A0A6G1JC50"/>
<evidence type="ECO:0000313" key="1">
    <source>
        <dbReference type="EMBL" id="KAF2688144.1"/>
    </source>
</evidence>
<organism evidence="1 2">
    <name type="scientific">Lentithecium fluviatile CBS 122367</name>
    <dbReference type="NCBI Taxonomy" id="1168545"/>
    <lineage>
        <taxon>Eukaryota</taxon>
        <taxon>Fungi</taxon>
        <taxon>Dikarya</taxon>
        <taxon>Ascomycota</taxon>
        <taxon>Pezizomycotina</taxon>
        <taxon>Dothideomycetes</taxon>
        <taxon>Pleosporomycetidae</taxon>
        <taxon>Pleosporales</taxon>
        <taxon>Massarineae</taxon>
        <taxon>Lentitheciaceae</taxon>
        <taxon>Lentithecium</taxon>
    </lineage>
</organism>
<proteinExistence type="predicted"/>
<dbReference type="Proteomes" id="UP000799291">
    <property type="component" value="Unassembled WGS sequence"/>
</dbReference>
<name>A0A6G1JC50_9PLEO</name>